<accession>A0A7X5UL10</accession>
<reference evidence="1 2" key="1">
    <citation type="submission" date="2020-03" db="EMBL/GenBank/DDBJ databases">
        <title>Sequencing the genomes of 1000 actinobacteria strains.</title>
        <authorList>
            <person name="Klenk H.-P."/>
        </authorList>
    </citation>
    <scope>NUCLEOTIDE SEQUENCE [LARGE SCALE GENOMIC DNA]</scope>
    <source>
        <strain evidence="1 2">DSM 45685</strain>
    </source>
</reference>
<protein>
    <submittedName>
        <fullName evidence="1">Uncharacterized protein</fullName>
    </submittedName>
</protein>
<keyword evidence="2" id="KW-1185">Reference proteome</keyword>
<proteinExistence type="predicted"/>
<organism evidence="1 2">
    <name type="scientific">Saccharomonospora amisosensis</name>
    <dbReference type="NCBI Taxonomy" id="1128677"/>
    <lineage>
        <taxon>Bacteria</taxon>
        <taxon>Bacillati</taxon>
        <taxon>Actinomycetota</taxon>
        <taxon>Actinomycetes</taxon>
        <taxon>Pseudonocardiales</taxon>
        <taxon>Pseudonocardiaceae</taxon>
        <taxon>Saccharomonospora</taxon>
    </lineage>
</organism>
<evidence type="ECO:0000313" key="2">
    <source>
        <dbReference type="Proteomes" id="UP000545493"/>
    </source>
</evidence>
<comment type="caution">
    <text evidence="1">The sequence shown here is derived from an EMBL/GenBank/DDBJ whole genome shotgun (WGS) entry which is preliminary data.</text>
</comment>
<sequence>MSAEQLRQSLTEILGAVAEARAHTARAKELLGEFERVVAEVQAQAKPWLPPQLAHAVEQLDTQHGRLDGVTDLLDRYRSRL</sequence>
<gene>
    <name evidence="1" type="ORF">FHU38_000306</name>
</gene>
<dbReference type="EMBL" id="JAAOYM010000001">
    <property type="protein sequence ID" value="NIJ09962.1"/>
    <property type="molecule type" value="Genomic_DNA"/>
</dbReference>
<dbReference type="AlphaFoldDB" id="A0A7X5UL10"/>
<dbReference type="RefSeq" id="WP_167165773.1">
    <property type="nucleotide sequence ID" value="NZ_JAAOYM010000001.1"/>
</dbReference>
<dbReference type="Proteomes" id="UP000545493">
    <property type="component" value="Unassembled WGS sequence"/>
</dbReference>
<evidence type="ECO:0000313" key="1">
    <source>
        <dbReference type="EMBL" id="NIJ09962.1"/>
    </source>
</evidence>
<name>A0A7X5UL10_9PSEU</name>